<proteinExistence type="predicted"/>
<comment type="caution">
    <text evidence="2">The sequence shown here is derived from an EMBL/GenBank/DDBJ whole genome shotgun (WGS) entry which is preliminary data.</text>
</comment>
<keyword evidence="1" id="KW-0812">Transmembrane</keyword>
<accession>A0A426TUG7</accession>
<keyword evidence="1" id="KW-1133">Transmembrane helix</keyword>
<evidence type="ECO:0000256" key="1">
    <source>
        <dbReference type="SAM" id="Phobius"/>
    </source>
</evidence>
<dbReference type="GO" id="GO:0005886">
    <property type="term" value="C:plasma membrane"/>
    <property type="evidence" value="ECO:0007669"/>
    <property type="project" value="UniProtKB-SubCell"/>
</dbReference>
<evidence type="ECO:0000313" key="2">
    <source>
        <dbReference type="EMBL" id="RRR68848.1"/>
    </source>
</evidence>
<feature type="transmembrane region" description="Helical" evidence="1">
    <location>
        <begin position="95"/>
        <end position="115"/>
    </location>
</feature>
<dbReference type="AlphaFoldDB" id="A0A426TUG7"/>
<evidence type="ECO:0000313" key="3">
    <source>
        <dbReference type="Proteomes" id="UP000280307"/>
    </source>
</evidence>
<dbReference type="Pfam" id="PF12679">
    <property type="entry name" value="ABC2_membrane_2"/>
    <property type="match status" value="1"/>
</dbReference>
<feature type="transmembrane region" description="Helical" evidence="1">
    <location>
        <begin position="184"/>
        <end position="204"/>
    </location>
</feature>
<feature type="transmembrane region" description="Helical" evidence="1">
    <location>
        <begin position="147"/>
        <end position="172"/>
    </location>
</feature>
<dbReference type="PANTHER" id="PTHR43471">
    <property type="entry name" value="ABC TRANSPORTER PERMEASE"/>
    <property type="match status" value="1"/>
</dbReference>
<feature type="transmembrane region" description="Helical" evidence="1">
    <location>
        <begin position="302"/>
        <end position="321"/>
    </location>
</feature>
<protein>
    <submittedName>
        <fullName evidence="2">ABC transporter permease</fullName>
    </submittedName>
</protein>
<dbReference type="Proteomes" id="UP000280307">
    <property type="component" value="Unassembled WGS sequence"/>
</dbReference>
<organism evidence="2 3">
    <name type="scientific">Candidatus Viridilinea halotolerans</name>
    <dbReference type="NCBI Taxonomy" id="2491704"/>
    <lineage>
        <taxon>Bacteria</taxon>
        <taxon>Bacillati</taxon>
        <taxon>Chloroflexota</taxon>
        <taxon>Chloroflexia</taxon>
        <taxon>Chloroflexales</taxon>
        <taxon>Chloroflexineae</taxon>
        <taxon>Oscillochloridaceae</taxon>
        <taxon>Candidatus Viridilinea</taxon>
    </lineage>
</organism>
<dbReference type="GO" id="GO:0140359">
    <property type="term" value="F:ABC-type transporter activity"/>
    <property type="evidence" value="ECO:0007669"/>
    <property type="project" value="InterPro"/>
</dbReference>
<sequence length="359" mass="38310">MPKMAQLFWSRKQPSTAIIRQVVGCRSIGRNPAMKGFAMPILFKEFAVQMRGSRVAILLAIYVGFSTIMARLLYGALISQLDRGVPLLSAQIGQVLFIGLSLGLQLLTIFLAPALTLNAISSEYERGTALVLQTTPITPLQLVSGKLVAALSLLILLLLAVAPVFSIIFLFGGVSLNDVGRMGGLLLLSAFTGCIFGLCCSAATRQTYSATLLCYALLVCLVGGTLLAANIWSLLNAMQAAPAYYVVANPLSAMAAALVPARPPTDAFVGGLRPLVLLSLLTRGAIEAGTLEGTLPLHRATAALYGAASLLLFWLTLHLAAPYRRWRLTKVDAAFCCLLLGYLVLVYGAREWWLVGIAI</sequence>
<keyword evidence="1" id="KW-0472">Membrane</keyword>
<feature type="transmembrane region" description="Helical" evidence="1">
    <location>
        <begin position="55"/>
        <end position="74"/>
    </location>
</feature>
<feature type="transmembrane region" description="Helical" evidence="1">
    <location>
        <begin position="333"/>
        <end position="349"/>
    </location>
</feature>
<dbReference type="EMBL" id="RSAS01000690">
    <property type="protein sequence ID" value="RRR68848.1"/>
    <property type="molecule type" value="Genomic_DNA"/>
</dbReference>
<gene>
    <name evidence="2" type="ORF">EI684_16955</name>
</gene>
<feature type="transmembrane region" description="Helical" evidence="1">
    <location>
        <begin position="210"/>
        <end position="231"/>
    </location>
</feature>
<name>A0A426TUG7_9CHLR</name>
<dbReference type="PANTHER" id="PTHR43471:SF12">
    <property type="entry name" value="HYPOTHETICAL MEMBRANE PROTEIN, CONSERVED"/>
    <property type="match status" value="1"/>
</dbReference>
<reference evidence="2 3" key="1">
    <citation type="submission" date="2018-12" db="EMBL/GenBank/DDBJ databases">
        <title>Genome Sequence of Candidatus Viridilinea halotolerans isolated from saline sulfide-rich spring.</title>
        <authorList>
            <person name="Grouzdev D.S."/>
            <person name="Burganskaya E.I."/>
            <person name="Krutkina M.S."/>
            <person name="Sukhacheva M.V."/>
            <person name="Gorlenko V.M."/>
        </authorList>
    </citation>
    <scope>NUCLEOTIDE SEQUENCE [LARGE SCALE GENOMIC DNA]</scope>
    <source>
        <strain evidence="2">Chok-6</strain>
    </source>
</reference>